<dbReference type="PANTHER" id="PTHR35271">
    <property type="entry name" value="ABC TRANSPORTER, SUBSTRATE-BINDING LIPOPROTEIN-RELATED"/>
    <property type="match status" value="1"/>
</dbReference>
<reference evidence="1 2" key="1">
    <citation type="submission" date="2021-11" db="EMBL/GenBank/DDBJ databases">
        <authorList>
            <person name="Oh E.-T."/>
            <person name="Kim S.-B."/>
        </authorList>
    </citation>
    <scope>NUCLEOTIDE SEQUENCE [LARGE SCALE GENOMIC DNA]</scope>
    <source>
        <strain evidence="1 2">MMS20-SJTN17</strain>
    </source>
</reference>
<dbReference type="EMBL" id="JAJITC010000006">
    <property type="protein sequence ID" value="MCC8402669.1"/>
    <property type="molecule type" value="Genomic_DNA"/>
</dbReference>
<dbReference type="RefSeq" id="WP_230561535.1">
    <property type="nucleotide sequence ID" value="NZ_JAJITC010000006.1"/>
</dbReference>
<keyword evidence="2" id="KW-1185">Reference proteome</keyword>
<evidence type="ECO:0000313" key="1">
    <source>
        <dbReference type="EMBL" id="MCC8402669.1"/>
    </source>
</evidence>
<name>A0ABS8KD33_9BURK</name>
<dbReference type="Gene3D" id="3.40.50.2300">
    <property type="match status" value="1"/>
</dbReference>
<comment type="caution">
    <text evidence="1">The sequence shown here is derived from an EMBL/GenBank/DDBJ whole genome shotgun (WGS) entry which is preliminary data.</text>
</comment>
<dbReference type="Pfam" id="PF04392">
    <property type="entry name" value="ABC_sub_bind"/>
    <property type="match status" value="1"/>
</dbReference>
<proteinExistence type="predicted"/>
<dbReference type="InterPro" id="IPR007487">
    <property type="entry name" value="ABC_transpt-TYRBP-like"/>
</dbReference>
<organism evidence="1 2">
    <name type="scientific">Paraburkholderia translucens</name>
    <dbReference type="NCBI Taxonomy" id="2886945"/>
    <lineage>
        <taxon>Bacteria</taxon>
        <taxon>Pseudomonadati</taxon>
        <taxon>Pseudomonadota</taxon>
        <taxon>Betaproteobacteria</taxon>
        <taxon>Burkholderiales</taxon>
        <taxon>Burkholderiaceae</taxon>
        <taxon>Paraburkholderia</taxon>
    </lineage>
</organism>
<dbReference type="PANTHER" id="PTHR35271:SF1">
    <property type="entry name" value="ABC TRANSPORTER, SUBSTRATE-BINDING LIPOPROTEIN"/>
    <property type="match status" value="1"/>
</dbReference>
<accession>A0ABS8KD33</accession>
<gene>
    <name evidence="1" type="ORF">LJ655_12335</name>
</gene>
<protein>
    <submittedName>
        <fullName evidence="1">ABC transporter substrate-binding protein</fullName>
    </submittedName>
</protein>
<dbReference type="CDD" id="cd06325">
    <property type="entry name" value="PBP1_ABC_unchar_transporter"/>
    <property type="match status" value="1"/>
</dbReference>
<dbReference type="Proteomes" id="UP001430614">
    <property type="component" value="Unassembled WGS sequence"/>
</dbReference>
<evidence type="ECO:0000313" key="2">
    <source>
        <dbReference type="Proteomes" id="UP001430614"/>
    </source>
</evidence>
<sequence>MMRIGIVVAGSAYPMDGFKAGLADQGWIEGKNVIFELRAAQGQLQRLPQFAADIVDLGADLIAVIGAVTVRAVRAVTTSIPIVFAVVVEPIGDGLASDLEHPGGNVTGVTTFDPQQAVSQLGFLKALNPRLERVAMLSDRGVSLCLSDSNCQAAQSLTVQPQLIRVEGPNPEYGKAFEAMAKENAQALVVLEEPINQACRK</sequence>